<accession>A0A0C2RUS6</accession>
<proteinExistence type="predicted"/>
<sequence>MRPDHNEPVIEAKDGCANCDFGPVVQCDGPWTQDHLACLRAGKVKKFRFTGGSVSNLGSFSDCSPSYNTLKDSRLETKAQAPHVHLEALSSYVPRTVRDRDEAVGISL</sequence>
<dbReference type="AlphaFoldDB" id="A0A0C2RUS6"/>
<reference evidence="1 2" key="1">
    <citation type="submission" date="2014-04" db="EMBL/GenBank/DDBJ databases">
        <title>Evolutionary Origins and Diversification of the Mycorrhizal Mutualists.</title>
        <authorList>
            <consortium name="DOE Joint Genome Institute"/>
            <consortium name="Mycorrhizal Genomics Consortium"/>
            <person name="Kohler A."/>
            <person name="Kuo A."/>
            <person name="Nagy L.G."/>
            <person name="Floudas D."/>
            <person name="Copeland A."/>
            <person name="Barry K.W."/>
            <person name="Cichocki N."/>
            <person name="Veneault-Fourrey C."/>
            <person name="LaButti K."/>
            <person name="Lindquist E.A."/>
            <person name="Lipzen A."/>
            <person name="Lundell T."/>
            <person name="Morin E."/>
            <person name="Murat C."/>
            <person name="Riley R."/>
            <person name="Ohm R."/>
            <person name="Sun H."/>
            <person name="Tunlid A."/>
            <person name="Henrissat B."/>
            <person name="Grigoriev I.V."/>
            <person name="Hibbett D.S."/>
            <person name="Martin F."/>
        </authorList>
    </citation>
    <scope>NUCLEOTIDE SEQUENCE [LARGE SCALE GENOMIC DNA]</scope>
    <source>
        <strain evidence="1 2">Koide BX008</strain>
    </source>
</reference>
<keyword evidence="2" id="KW-1185">Reference proteome</keyword>
<organism evidence="1 2">
    <name type="scientific">Amanita muscaria (strain Koide BX008)</name>
    <dbReference type="NCBI Taxonomy" id="946122"/>
    <lineage>
        <taxon>Eukaryota</taxon>
        <taxon>Fungi</taxon>
        <taxon>Dikarya</taxon>
        <taxon>Basidiomycota</taxon>
        <taxon>Agaricomycotina</taxon>
        <taxon>Agaricomycetes</taxon>
        <taxon>Agaricomycetidae</taxon>
        <taxon>Agaricales</taxon>
        <taxon>Pluteineae</taxon>
        <taxon>Amanitaceae</taxon>
        <taxon>Amanita</taxon>
    </lineage>
</organism>
<protein>
    <submittedName>
        <fullName evidence="1">Uncharacterized protein</fullName>
    </submittedName>
</protein>
<evidence type="ECO:0000313" key="2">
    <source>
        <dbReference type="Proteomes" id="UP000054549"/>
    </source>
</evidence>
<dbReference type="EMBL" id="KN819062">
    <property type="protein sequence ID" value="KIL53980.1"/>
    <property type="molecule type" value="Genomic_DNA"/>
</dbReference>
<gene>
    <name evidence="1" type="ORF">M378DRAFT_19329</name>
</gene>
<dbReference type="Proteomes" id="UP000054549">
    <property type="component" value="Unassembled WGS sequence"/>
</dbReference>
<dbReference type="HOGENOM" id="CLU_2196280_0_0_1"/>
<name>A0A0C2RUS6_AMAMK</name>
<evidence type="ECO:0000313" key="1">
    <source>
        <dbReference type="EMBL" id="KIL53980.1"/>
    </source>
</evidence>
<dbReference type="InParanoid" id="A0A0C2RUS6"/>